<sequence length="471" mass="52655">IIVGGGHSGCEAVNAALFHNADTLMITHSKDTIGVLSCNPSVGGVGKGILVKEVDALGGLMGKVSDYAMIHYNVLNLSKGPAVYGPRGQMDRYIYRNTMQKVFNEYTMKHKLKIIDGSVDNLITKNGKIQGVILKNGQKIYAKSVVITTGTFLRGEIHIGTQVRFPGGRISEIGTERTCGSLADTFYNEFKFEMGRMKTGTPPRLHRNSINWDILTEQPSTKFIEPFSFEHDENTFYGTRVPHSQPHMMCYETETNEKTHEIIRSNTDELADEVRFGNGPRYCPSIEIKVTRFPQRTSHRIWLEPEGHITNKDEAKKLPYNHYANVIYPNGISSSLPPEKQLEFLKTMKGLDQVEMLQPGYAVAYDFVSPKVEISHTLQTHKCQGLFLAGQINGTTGYEEAAAQGIIAGMNAAIYARGDNEPFILDRSEAYIGVLIDDLVTRGVDEPYRVFTSRSEYRLMLRADNADLRLT</sequence>
<dbReference type="OrthoDB" id="3329at2759"/>
<dbReference type="OMA" id="CNPAMGG"/>
<dbReference type="GO" id="GO:0005737">
    <property type="term" value="C:cytoplasm"/>
    <property type="evidence" value="ECO:0007669"/>
    <property type="project" value="UniProtKB-ARBA"/>
</dbReference>
<comment type="similarity">
    <text evidence="2">Belongs to the MnmG family.</text>
</comment>
<evidence type="ECO:0000256" key="3">
    <source>
        <dbReference type="ARBA" id="ARBA00022630"/>
    </source>
</evidence>
<dbReference type="InParanoid" id="D2VIC4"/>
<evidence type="ECO:0000256" key="2">
    <source>
        <dbReference type="ARBA" id="ARBA00007653"/>
    </source>
</evidence>
<dbReference type="InterPro" id="IPR002218">
    <property type="entry name" value="MnmG-rel"/>
</dbReference>
<reference evidence="6 7" key="1">
    <citation type="journal article" date="2010" name="Cell">
        <title>The genome of Naegleria gruberi illuminates early eukaryotic versatility.</title>
        <authorList>
            <person name="Fritz-Laylin L.K."/>
            <person name="Prochnik S.E."/>
            <person name="Ginger M.L."/>
            <person name="Dacks J.B."/>
            <person name="Carpenter M.L."/>
            <person name="Field M.C."/>
            <person name="Kuo A."/>
            <person name="Paredez A."/>
            <person name="Chapman J."/>
            <person name="Pham J."/>
            <person name="Shu S."/>
            <person name="Neupane R."/>
            <person name="Cipriano M."/>
            <person name="Mancuso J."/>
            <person name="Tu H."/>
            <person name="Salamov A."/>
            <person name="Lindquist E."/>
            <person name="Shapiro H."/>
            <person name="Lucas S."/>
            <person name="Grigoriev I.V."/>
            <person name="Cande W.Z."/>
            <person name="Fulton C."/>
            <person name="Rokhsar D.S."/>
            <person name="Dawson S.C."/>
        </authorList>
    </citation>
    <scope>NUCLEOTIDE SEQUENCE [LARGE SCALE GENOMIC DNA]</scope>
    <source>
        <strain evidence="6 7">NEG-M</strain>
    </source>
</reference>
<comment type="cofactor">
    <cofactor evidence="1">
        <name>FAD</name>
        <dbReference type="ChEBI" id="CHEBI:57692"/>
    </cofactor>
</comment>
<evidence type="ECO:0000313" key="7">
    <source>
        <dbReference type="Proteomes" id="UP000006671"/>
    </source>
</evidence>
<dbReference type="InterPro" id="IPR036188">
    <property type="entry name" value="FAD/NAD-bd_sf"/>
</dbReference>
<dbReference type="STRING" id="5762.D2VIC4"/>
<dbReference type="PANTHER" id="PTHR11806:SF0">
    <property type="entry name" value="PROTEIN MTO1 HOMOLOG, MITOCHONDRIAL"/>
    <property type="match status" value="1"/>
</dbReference>
<dbReference type="FunFam" id="3.50.50.60:FF:000002">
    <property type="entry name" value="tRNA uridine 5-carboxymethylaminomethyl modification enzyme MnmG"/>
    <property type="match status" value="1"/>
</dbReference>
<name>D2VIC4_NAEGR</name>
<dbReference type="EMBL" id="GG738873">
    <property type="protein sequence ID" value="EFC43484.1"/>
    <property type="molecule type" value="Genomic_DNA"/>
</dbReference>
<feature type="domain" description="MnmG N-terminal" evidence="5">
    <location>
        <begin position="1"/>
        <end position="418"/>
    </location>
</feature>
<dbReference type="PANTHER" id="PTHR11806">
    <property type="entry name" value="GLUCOSE INHIBITED DIVISION PROTEIN A"/>
    <property type="match status" value="1"/>
</dbReference>
<proteinExistence type="inferred from homology"/>
<evidence type="ECO:0000256" key="1">
    <source>
        <dbReference type="ARBA" id="ARBA00001974"/>
    </source>
</evidence>
<dbReference type="NCBIfam" id="TIGR00136">
    <property type="entry name" value="mnmG_gidA"/>
    <property type="match status" value="1"/>
</dbReference>
<protein>
    <submittedName>
        <fullName evidence="6">Predicted protein</fullName>
    </submittedName>
</protein>
<dbReference type="FunCoup" id="D2VIC4">
    <property type="interactions" value="409"/>
</dbReference>
<dbReference type="KEGG" id="ngr:NAEGRDRAFT_617"/>
<dbReference type="InterPro" id="IPR004416">
    <property type="entry name" value="MnmG"/>
</dbReference>
<dbReference type="Pfam" id="PF01134">
    <property type="entry name" value="GIDA"/>
    <property type="match status" value="1"/>
</dbReference>
<dbReference type="InterPro" id="IPR040131">
    <property type="entry name" value="MnmG_N"/>
</dbReference>
<dbReference type="GO" id="GO:0002098">
    <property type="term" value="P:tRNA wobble uridine modification"/>
    <property type="evidence" value="ECO:0007669"/>
    <property type="project" value="InterPro"/>
</dbReference>
<keyword evidence="3" id="KW-0285">Flavoprotein</keyword>
<evidence type="ECO:0000313" key="6">
    <source>
        <dbReference type="EMBL" id="EFC43484.1"/>
    </source>
</evidence>
<organism evidence="7">
    <name type="scientific">Naegleria gruberi</name>
    <name type="common">Amoeba</name>
    <dbReference type="NCBI Taxonomy" id="5762"/>
    <lineage>
        <taxon>Eukaryota</taxon>
        <taxon>Discoba</taxon>
        <taxon>Heterolobosea</taxon>
        <taxon>Tetramitia</taxon>
        <taxon>Eutetramitia</taxon>
        <taxon>Vahlkampfiidae</taxon>
        <taxon>Naegleria</taxon>
    </lineage>
</organism>
<dbReference type="AlphaFoldDB" id="D2VIC4"/>
<evidence type="ECO:0000259" key="5">
    <source>
        <dbReference type="Pfam" id="PF01134"/>
    </source>
</evidence>
<evidence type="ECO:0000256" key="4">
    <source>
        <dbReference type="ARBA" id="ARBA00022827"/>
    </source>
</evidence>
<dbReference type="Gene3D" id="3.50.50.60">
    <property type="entry name" value="FAD/NAD(P)-binding domain"/>
    <property type="match status" value="2"/>
</dbReference>
<dbReference type="GO" id="GO:0050660">
    <property type="term" value="F:flavin adenine dinucleotide binding"/>
    <property type="evidence" value="ECO:0007669"/>
    <property type="project" value="InterPro"/>
</dbReference>
<dbReference type="GO" id="GO:0030488">
    <property type="term" value="P:tRNA methylation"/>
    <property type="evidence" value="ECO:0007669"/>
    <property type="project" value="TreeGrafter"/>
</dbReference>
<dbReference type="RefSeq" id="XP_002676228.1">
    <property type="nucleotide sequence ID" value="XM_002676182.1"/>
</dbReference>
<feature type="non-terminal residue" evidence="6">
    <location>
        <position position="471"/>
    </location>
</feature>
<gene>
    <name evidence="6" type="ORF">NAEGRDRAFT_617</name>
</gene>
<dbReference type="InterPro" id="IPR020595">
    <property type="entry name" value="MnmG-rel_CS"/>
</dbReference>
<dbReference type="SUPFAM" id="SSF51905">
    <property type="entry name" value="FAD/NAD(P)-binding domain"/>
    <property type="match status" value="1"/>
</dbReference>
<dbReference type="VEuPathDB" id="AmoebaDB:NAEGRDRAFT_617"/>
<dbReference type="PROSITE" id="PS01281">
    <property type="entry name" value="GIDA_2"/>
    <property type="match status" value="1"/>
</dbReference>
<dbReference type="Proteomes" id="UP000006671">
    <property type="component" value="Unassembled WGS sequence"/>
</dbReference>
<accession>D2VIC4</accession>
<keyword evidence="7" id="KW-1185">Reference proteome</keyword>
<dbReference type="GeneID" id="8853809"/>
<dbReference type="eggNOG" id="KOG2311">
    <property type="taxonomic scope" value="Eukaryota"/>
</dbReference>
<keyword evidence="4" id="KW-0274">FAD</keyword>
<dbReference type="PROSITE" id="PS01280">
    <property type="entry name" value="GIDA_1"/>
    <property type="match status" value="1"/>
</dbReference>
<feature type="non-terminal residue" evidence="6">
    <location>
        <position position="1"/>
    </location>
</feature>